<evidence type="ECO:0000256" key="1">
    <source>
        <dbReference type="SAM" id="MobiDB-lite"/>
    </source>
</evidence>
<dbReference type="RefSeq" id="WP_158680772.1">
    <property type="nucleotide sequence ID" value="NZ_BAAAGO010000019.1"/>
</dbReference>
<reference evidence="2 3" key="1">
    <citation type="submission" date="2018-02" db="EMBL/GenBank/DDBJ databases">
        <authorList>
            <person name="Cohen D.B."/>
            <person name="Kent A.D."/>
        </authorList>
    </citation>
    <scope>NUCLEOTIDE SEQUENCE [LARGE SCALE GENOMIC DNA]</scope>
    <source>
        <strain evidence="2">1</strain>
    </source>
</reference>
<organism evidence="2 3">
    <name type="scientific">Micropruina glycogenica</name>
    <dbReference type="NCBI Taxonomy" id="75385"/>
    <lineage>
        <taxon>Bacteria</taxon>
        <taxon>Bacillati</taxon>
        <taxon>Actinomycetota</taxon>
        <taxon>Actinomycetes</taxon>
        <taxon>Propionibacteriales</taxon>
        <taxon>Nocardioidaceae</taxon>
        <taxon>Micropruina</taxon>
    </lineage>
</organism>
<accession>A0A2N9JB04</accession>
<keyword evidence="3" id="KW-1185">Reference proteome</keyword>
<evidence type="ECO:0000313" key="2">
    <source>
        <dbReference type="EMBL" id="SPD85331.1"/>
    </source>
</evidence>
<dbReference type="KEGG" id="mgg:MPLG2_0295"/>
<evidence type="ECO:0000313" key="3">
    <source>
        <dbReference type="Proteomes" id="UP000238164"/>
    </source>
</evidence>
<gene>
    <name evidence="2" type="ORF">MPLG2_0295</name>
</gene>
<feature type="compositionally biased region" description="Basic and acidic residues" evidence="1">
    <location>
        <begin position="1"/>
        <end position="16"/>
    </location>
</feature>
<dbReference type="EMBL" id="LT985188">
    <property type="protein sequence ID" value="SPD85331.1"/>
    <property type="molecule type" value="Genomic_DNA"/>
</dbReference>
<sequence>MTKGADEGRPKIRSDGHNGALAAALDGSRELITPVVKAAEIPRGRQERLVKR</sequence>
<dbReference type="AlphaFoldDB" id="A0A2N9JB04"/>
<proteinExistence type="predicted"/>
<feature type="region of interest" description="Disordered" evidence="1">
    <location>
        <begin position="1"/>
        <end position="20"/>
    </location>
</feature>
<protein>
    <submittedName>
        <fullName evidence="2">Uncharacterized protein</fullName>
    </submittedName>
</protein>
<name>A0A2N9JB04_9ACTN</name>
<dbReference type="Proteomes" id="UP000238164">
    <property type="component" value="Chromosome 1"/>
</dbReference>